<feature type="domain" description="FAD-binding" evidence="5">
    <location>
        <begin position="55"/>
        <end position="411"/>
    </location>
</feature>
<evidence type="ECO:0000256" key="1">
    <source>
        <dbReference type="ARBA" id="ARBA00022630"/>
    </source>
</evidence>
<gene>
    <name evidence="6" type="ORF">EDB81DRAFT_799476</name>
</gene>
<reference evidence="6" key="1">
    <citation type="journal article" date="2021" name="Nat. Commun.">
        <title>Genetic determinants of endophytism in the Arabidopsis root mycobiome.</title>
        <authorList>
            <person name="Mesny F."/>
            <person name="Miyauchi S."/>
            <person name="Thiergart T."/>
            <person name="Pickel B."/>
            <person name="Atanasova L."/>
            <person name="Karlsson M."/>
            <person name="Huettel B."/>
            <person name="Barry K.W."/>
            <person name="Haridas S."/>
            <person name="Chen C."/>
            <person name="Bauer D."/>
            <person name="Andreopoulos W."/>
            <person name="Pangilinan J."/>
            <person name="LaButti K."/>
            <person name="Riley R."/>
            <person name="Lipzen A."/>
            <person name="Clum A."/>
            <person name="Drula E."/>
            <person name="Henrissat B."/>
            <person name="Kohler A."/>
            <person name="Grigoriev I.V."/>
            <person name="Martin F.M."/>
            <person name="Hacquard S."/>
        </authorList>
    </citation>
    <scope>NUCLEOTIDE SEQUENCE</scope>
    <source>
        <strain evidence="6">MPI-CAGE-AT-0147</strain>
    </source>
</reference>
<accession>A0A9P9EPE5</accession>
<protein>
    <recommendedName>
        <fullName evidence="5">FAD-binding domain-containing protein</fullName>
    </recommendedName>
</protein>
<evidence type="ECO:0000313" key="7">
    <source>
        <dbReference type="Proteomes" id="UP000738349"/>
    </source>
</evidence>
<keyword evidence="4" id="KW-0732">Signal</keyword>
<dbReference type="InterPro" id="IPR002938">
    <property type="entry name" value="FAD-bd"/>
</dbReference>
<dbReference type="GO" id="GO:0071949">
    <property type="term" value="F:FAD binding"/>
    <property type="evidence" value="ECO:0007669"/>
    <property type="project" value="InterPro"/>
</dbReference>
<keyword evidence="1" id="KW-0285">Flavoprotein</keyword>
<proteinExistence type="predicted"/>
<keyword evidence="3" id="KW-0560">Oxidoreductase</keyword>
<organism evidence="6 7">
    <name type="scientific">Dactylonectria macrodidyma</name>
    <dbReference type="NCBI Taxonomy" id="307937"/>
    <lineage>
        <taxon>Eukaryota</taxon>
        <taxon>Fungi</taxon>
        <taxon>Dikarya</taxon>
        <taxon>Ascomycota</taxon>
        <taxon>Pezizomycotina</taxon>
        <taxon>Sordariomycetes</taxon>
        <taxon>Hypocreomycetidae</taxon>
        <taxon>Hypocreales</taxon>
        <taxon>Nectriaceae</taxon>
        <taxon>Dactylonectria</taxon>
    </lineage>
</organism>
<dbReference type="Gene3D" id="3.30.9.10">
    <property type="entry name" value="D-Amino Acid Oxidase, subunit A, domain 2"/>
    <property type="match status" value="1"/>
</dbReference>
<keyword evidence="2" id="KW-0274">FAD</keyword>
<dbReference type="OrthoDB" id="655030at2759"/>
<evidence type="ECO:0000256" key="4">
    <source>
        <dbReference type="SAM" id="SignalP"/>
    </source>
</evidence>
<feature type="chain" id="PRO_5040499631" description="FAD-binding domain-containing protein" evidence="4">
    <location>
        <begin position="18"/>
        <end position="470"/>
    </location>
</feature>
<dbReference type="PANTHER" id="PTHR46865">
    <property type="entry name" value="OXIDOREDUCTASE-RELATED"/>
    <property type="match status" value="1"/>
</dbReference>
<dbReference type="PANTHER" id="PTHR46865:SF7">
    <property type="entry name" value="MONOOXYGENASE, PUTATIVE (AFU_ORTHOLOGUE AFUA_8G07040)-RELATED"/>
    <property type="match status" value="1"/>
</dbReference>
<dbReference type="Pfam" id="PF01494">
    <property type="entry name" value="FAD_binding_3"/>
    <property type="match status" value="1"/>
</dbReference>
<evidence type="ECO:0000256" key="3">
    <source>
        <dbReference type="ARBA" id="ARBA00023002"/>
    </source>
</evidence>
<sequence length="470" mass="51882">MQFFFFFFVSSLAGNLSQVQFAYIEPHDLDATHPLGRNVSEVYKGTTIASRMALKILIVGAGVSGPALAMLLRNSNPLHNVTVVERSLSLRAQGQQIDLKNQAPYILRKMDLLDTIKSRCVNETGTEVVGPAGDQIAYFGAGASGERRPGMTSEHEIMRGDMVQIIYDASIRQEAKLKGKLGKNGLNYVFGQTITALDQRSDGVHVTFSDDRTERYDLVVGADGQRSRTRRLAFGSEVSNAAFKSIGVHAAYFDMPRVEGEGTLAKAHLSPGRNIIVTRPSGRDITGVLLFTKKESPKIKQSYKEQPDRQKEAFAEEFRDLDWQNERVLAGLQGATEFYASELGQIKMKQLHTGRVVLVGDAGYCASPFTGLGTNLSVMGAYILAGELTRQGNNITGALQTYEAKMRPVIDECQRLPLLSIFFPSSRLGVWAVNTLIWMVSKLVPMFPTAQGEENYKRQIPEYPELNLSS</sequence>
<dbReference type="Proteomes" id="UP000738349">
    <property type="component" value="Unassembled WGS sequence"/>
</dbReference>
<dbReference type="InterPro" id="IPR051704">
    <property type="entry name" value="FAD_aromatic-hydroxylase"/>
</dbReference>
<dbReference type="PRINTS" id="PR00420">
    <property type="entry name" value="RNGMNOXGNASE"/>
</dbReference>
<comment type="caution">
    <text evidence="6">The sequence shown here is derived from an EMBL/GenBank/DDBJ whole genome shotgun (WGS) entry which is preliminary data.</text>
</comment>
<dbReference type="GO" id="GO:0016491">
    <property type="term" value="F:oxidoreductase activity"/>
    <property type="evidence" value="ECO:0007669"/>
    <property type="project" value="UniProtKB-KW"/>
</dbReference>
<dbReference type="EMBL" id="JAGMUV010000011">
    <property type="protein sequence ID" value="KAH7141143.1"/>
    <property type="molecule type" value="Genomic_DNA"/>
</dbReference>
<dbReference type="InterPro" id="IPR036188">
    <property type="entry name" value="FAD/NAD-bd_sf"/>
</dbReference>
<dbReference type="Gene3D" id="3.50.50.60">
    <property type="entry name" value="FAD/NAD(P)-binding domain"/>
    <property type="match status" value="1"/>
</dbReference>
<name>A0A9P9EPE5_9HYPO</name>
<feature type="signal peptide" evidence="4">
    <location>
        <begin position="1"/>
        <end position="17"/>
    </location>
</feature>
<keyword evidence="7" id="KW-1185">Reference proteome</keyword>
<dbReference type="AlphaFoldDB" id="A0A9P9EPE5"/>
<evidence type="ECO:0000259" key="5">
    <source>
        <dbReference type="Pfam" id="PF01494"/>
    </source>
</evidence>
<evidence type="ECO:0000313" key="6">
    <source>
        <dbReference type="EMBL" id="KAH7141143.1"/>
    </source>
</evidence>
<dbReference type="SUPFAM" id="SSF51905">
    <property type="entry name" value="FAD/NAD(P)-binding domain"/>
    <property type="match status" value="1"/>
</dbReference>
<evidence type="ECO:0000256" key="2">
    <source>
        <dbReference type="ARBA" id="ARBA00022827"/>
    </source>
</evidence>